<evidence type="ECO:0000256" key="2">
    <source>
        <dbReference type="ARBA" id="ARBA00009565"/>
    </source>
</evidence>
<name>A0ABM4EFK4_9AVES</name>
<dbReference type="RefSeq" id="XP_067151463.1">
    <property type="nucleotide sequence ID" value="XM_067295362.1"/>
</dbReference>
<evidence type="ECO:0000256" key="6">
    <source>
        <dbReference type="SAM" id="MobiDB-lite"/>
    </source>
</evidence>
<gene>
    <name evidence="9" type="primary">LOC136991875</name>
</gene>
<dbReference type="PANTHER" id="PTHR23320">
    <property type="entry name" value="MEMBRANE-SPANNING 4-DOMAINS SUBFAMILY A MS4A -RELATED"/>
    <property type="match status" value="1"/>
</dbReference>
<dbReference type="Pfam" id="PF04103">
    <property type="entry name" value="CD20"/>
    <property type="match status" value="1"/>
</dbReference>
<reference evidence="9" key="1">
    <citation type="submission" date="2025-08" db="UniProtKB">
        <authorList>
            <consortium name="RefSeq"/>
        </authorList>
    </citation>
    <scope>IDENTIFICATION</scope>
    <source>
        <tissue evidence="9">Blood</tissue>
    </source>
</reference>
<evidence type="ECO:0000256" key="1">
    <source>
        <dbReference type="ARBA" id="ARBA00004141"/>
    </source>
</evidence>
<proteinExistence type="inferred from homology"/>
<keyword evidence="5 7" id="KW-0472">Membrane</keyword>
<organism evidence="8 9">
    <name type="scientific">Apteryx mantelli</name>
    <name type="common">North Island brown kiwi</name>
    <dbReference type="NCBI Taxonomy" id="2696672"/>
    <lineage>
        <taxon>Eukaryota</taxon>
        <taxon>Metazoa</taxon>
        <taxon>Chordata</taxon>
        <taxon>Craniata</taxon>
        <taxon>Vertebrata</taxon>
        <taxon>Euteleostomi</taxon>
        <taxon>Archelosauria</taxon>
        <taxon>Archosauria</taxon>
        <taxon>Dinosauria</taxon>
        <taxon>Saurischia</taxon>
        <taxon>Theropoda</taxon>
        <taxon>Coelurosauria</taxon>
        <taxon>Aves</taxon>
        <taxon>Palaeognathae</taxon>
        <taxon>Apterygiformes</taxon>
        <taxon>Apterygidae</taxon>
        <taxon>Apteryx</taxon>
    </lineage>
</organism>
<protein>
    <submittedName>
        <fullName evidence="9">B-lymphocyte antigen CD20-like isoform X1</fullName>
    </submittedName>
</protein>
<evidence type="ECO:0000256" key="4">
    <source>
        <dbReference type="ARBA" id="ARBA00022989"/>
    </source>
</evidence>
<keyword evidence="4 7" id="KW-1133">Transmembrane helix</keyword>
<keyword evidence="8" id="KW-1185">Reference proteome</keyword>
<evidence type="ECO:0000313" key="9">
    <source>
        <dbReference type="RefSeq" id="XP_067151463.1"/>
    </source>
</evidence>
<evidence type="ECO:0000256" key="7">
    <source>
        <dbReference type="SAM" id="Phobius"/>
    </source>
</evidence>
<feature type="transmembrane region" description="Helical" evidence="7">
    <location>
        <begin position="87"/>
        <end position="110"/>
    </location>
</feature>
<evidence type="ECO:0000256" key="5">
    <source>
        <dbReference type="ARBA" id="ARBA00023136"/>
    </source>
</evidence>
<dbReference type="PANTHER" id="PTHR23320:SF5">
    <property type="entry name" value="MEMBRANE-SPANNING 4-DOMAINS SUBFAMILY A MEMBER 10"/>
    <property type="match status" value="1"/>
</dbReference>
<feature type="region of interest" description="Disordered" evidence="6">
    <location>
        <begin position="206"/>
        <end position="234"/>
    </location>
</feature>
<feature type="transmembrane region" description="Helical" evidence="7">
    <location>
        <begin position="20"/>
        <end position="46"/>
    </location>
</feature>
<sequence>MPLAVAPGSRPQLAQAGRTAWAGGWVLGVVQVFTGLVLLGLGGTLFFASGDRELCIAYWYPLWGAALYVVAGYYISSAATNPSRHLVSCSAVSSCLGFLASLVGAVLLALDLDLLRVSFRHPLRGVFAVSPLCERSSVPAEHCRRLLIYELGLLVLMMIFTVFEVVISSIAFSYSLLSLQKDRSLDHQLMEQAFPLPELRPLQAAAGTSPSQSLPSGLPPPYSRGNFPLEPQGV</sequence>
<feature type="transmembrane region" description="Helical" evidence="7">
    <location>
        <begin position="154"/>
        <end position="177"/>
    </location>
</feature>
<dbReference type="GeneID" id="136991875"/>
<comment type="similarity">
    <text evidence="2">Belongs to the MS4A family.</text>
</comment>
<dbReference type="InterPro" id="IPR007237">
    <property type="entry name" value="CD20-like"/>
</dbReference>
<dbReference type="Proteomes" id="UP001652627">
    <property type="component" value="Chromosome 4"/>
</dbReference>
<dbReference type="InterPro" id="IPR030417">
    <property type="entry name" value="MS4A"/>
</dbReference>
<evidence type="ECO:0000256" key="3">
    <source>
        <dbReference type="ARBA" id="ARBA00022692"/>
    </source>
</evidence>
<accession>A0ABM4EFK4</accession>
<keyword evidence="3 7" id="KW-0812">Transmembrane</keyword>
<evidence type="ECO:0000313" key="8">
    <source>
        <dbReference type="Proteomes" id="UP001652627"/>
    </source>
</evidence>
<comment type="subcellular location">
    <subcellularLocation>
        <location evidence="1">Membrane</location>
        <topology evidence="1">Multi-pass membrane protein</topology>
    </subcellularLocation>
</comment>
<feature type="transmembrane region" description="Helical" evidence="7">
    <location>
        <begin position="58"/>
        <end position="75"/>
    </location>
</feature>